<name>A0A8S5UFU3_9CAUD</name>
<protein>
    <submittedName>
        <fullName evidence="1">Uncharacterized protein</fullName>
    </submittedName>
</protein>
<reference evidence="1" key="1">
    <citation type="journal article" date="2021" name="Proc. Natl. Acad. Sci. U.S.A.">
        <title>A Catalog of Tens of Thousands of Viruses from Human Metagenomes Reveals Hidden Associations with Chronic Diseases.</title>
        <authorList>
            <person name="Tisza M.J."/>
            <person name="Buck C.B."/>
        </authorList>
    </citation>
    <scope>NUCLEOTIDE SEQUENCE</scope>
    <source>
        <strain evidence="1">CtcyQ27</strain>
    </source>
</reference>
<proteinExistence type="predicted"/>
<sequence length="55" mass="6730">MIYVNSPLLLTKYILYDQFDHTGYLFKNIFYFYRCEGLDILLSMSRWKNKTITHT</sequence>
<accession>A0A8S5UFU3</accession>
<evidence type="ECO:0000313" key="1">
    <source>
        <dbReference type="EMBL" id="DAF93254.1"/>
    </source>
</evidence>
<organism evidence="1">
    <name type="scientific">Myoviridae sp. ctcyQ27</name>
    <dbReference type="NCBI Taxonomy" id="2825139"/>
    <lineage>
        <taxon>Viruses</taxon>
        <taxon>Duplodnaviria</taxon>
        <taxon>Heunggongvirae</taxon>
        <taxon>Uroviricota</taxon>
        <taxon>Caudoviricetes</taxon>
    </lineage>
</organism>
<dbReference type="EMBL" id="BK016080">
    <property type="protein sequence ID" value="DAF93254.1"/>
    <property type="molecule type" value="Genomic_DNA"/>
</dbReference>